<evidence type="ECO:0000313" key="1">
    <source>
        <dbReference type="EMBL" id="OMO91435.1"/>
    </source>
</evidence>
<dbReference type="OrthoDB" id="1736745at2759"/>
<reference evidence="2" key="1">
    <citation type="submission" date="2013-09" db="EMBL/GenBank/DDBJ databases">
        <title>Corchorus olitorius genome sequencing.</title>
        <authorList>
            <person name="Alam M."/>
            <person name="Haque M.S."/>
            <person name="Islam M.S."/>
            <person name="Emdad E.M."/>
            <person name="Islam M.M."/>
            <person name="Ahmed B."/>
            <person name="Halim A."/>
            <person name="Hossen Q.M.M."/>
            <person name="Hossain M.Z."/>
            <person name="Ahmed R."/>
            <person name="Khan M.M."/>
            <person name="Islam R."/>
            <person name="Rashid M.M."/>
            <person name="Khan S.A."/>
            <person name="Rahman M.S."/>
            <person name="Alam M."/>
            <person name="Yahiya A.S."/>
            <person name="Khan M.S."/>
            <person name="Azam M.S."/>
            <person name="Haque T."/>
            <person name="Lashkar M.Z.H."/>
            <person name="Akhand A.I."/>
            <person name="Morshed G."/>
            <person name="Roy S."/>
            <person name="Uddin K.S."/>
            <person name="Rabeya T."/>
            <person name="Hossain A.S."/>
            <person name="Chowdhury A."/>
            <person name="Snigdha A.R."/>
            <person name="Mortoza M.S."/>
            <person name="Matin S.A."/>
            <person name="Hoque S.M.E."/>
            <person name="Islam M.K."/>
            <person name="Roy D.K."/>
            <person name="Haider R."/>
            <person name="Moosa M.M."/>
            <person name="Elias S.M."/>
            <person name="Hasan A.M."/>
            <person name="Jahan S."/>
            <person name="Shafiuddin M."/>
            <person name="Mahmood N."/>
            <person name="Shommy N.S."/>
        </authorList>
    </citation>
    <scope>NUCLEOTIDE SEQUENCE [LARGE SCALE GENOMIC DNA]</scope>
    <source>
        <strain evidence="2">cv. O-4</strain>
    </source>
</reference>
<comment type="caution">
    <text evidence="1">The sequence shown here is derived from an EMBL/GenBank/DDBJ whole genome shotgun (WGS) entry which is preliminary data.</text>
</comment>
<protein>
    <submittedName>
        <fullName evidence="1">Uncharacterized protein</fullName>
    </submittedName>
</protein>
<accession>A0A1R3J9B6</accession>
<evidence type="ECO:0000313" key="2">
    <source>
        <dbReference type="Proteomes" id="UP000187203"/>
    </source>
</evidence>
<keyword evidence="2" id="KW-1185">Reference proteome</keyword>
<dbReference type="AlphaFoldDB" id="A0A1R3J9B6"/>
<proteinExistence type="predicted"/>
<sequence>MAADLTKYQIGVNVYAFSDKYTDIASLAAIIPTMK</sequence>
<gene>
    <name evidence="1" type="ORF">COLO4_18385</name>
</gene>
<dbReference type="Proteomes" id="UP000187203">
    <property type="component" value="Unassembled WGS sequence"/>
</dbReference>
<dbReference type="EMBL" id="AWUE01016456">
    <property type="protein sequence ID" value="OMO91435.1"/>
    <property type="molecule type" value="Genomic_DNA"/>
</dbReference>
<name>A0A1R3J9B6_9ROSI</name>
<organism evidence="1 2">
    <name type="scientific">Corchorus olitorius</name>
    <dbReference type="NCBI Taxonomy" id="93759"/>
    <lineage>
        <taxon>Eukaryota</taxon>
        <taxon>Viridiplantae</taxon>
        <taxon>Streptophyta</taxon>
        <taxon>Embryophyta</taxon>
        <taxon>Tracheophyta</taxon>
        <taxon>Spermatophyta</taxon>
        <taxon>Magnoliopsida</taxon>
        <taxon>eudicotyledons</taxon>
        <taxon>Gunneridae</taxon>
        <taxon>Pentapetalae</taxon>
        <taxon>rosids</taxon>
        <taxon>malvids</taxon>
        <taxon>Malvales</taxon>
        <taxon>Malvaceae</taxon>
        <taxon>Grewioideae</taxon>
        <taxon>Apeibeae</taxon>
        <taxon>Corchorus</taxon>
    </lineage>
</organism>
<dbReference type="STRING" id="93759.A0A1R3J9B6"/>